<accession>A0ACB7WKL0</accession>
<name>A0ACB7WKL0_DIOAL</name>
<evidence type="ECO:0000313" key="2">
    <source>
        <dbReference type="Proteomes" id="UP000827976"/>
    </source>
</evidence>
<protein>
    <submittedName>
        <fullName evidence="1">Transposase Ptta/En/Spm plant protein</fullName>
    </submittedName>
</protein>
<evidence type="ECO:0000313" key="1">
    <source>
        <dbReference type="EMBL" id="KAH7688482.1"/>
    </source>
</evidence>
<proteinExistence type="predicted"/>
<reference evidence="2" key="1">
    <citation type="journal article" date="2022" name="Nat. Commun.">
        <title>Chromosome evolution and the genetic basis of agronomically important traits in greater yam.</title>
        <authorList>
            <person name="Bredeson J.V."/>
            <person name="Lyons J.B."/>
            <person name="Oniyinde I.O."/>
            <person name="Okereke N.R."/>
            <person name="Kolade O."/>
            <person name="Nnabue I."/>
            <person name="Nwadili C.O."/>
            <person name="Hribova E."/>
            <person name="Parker M."/>
            <person name="Nwogha J."/>
            <person name="Shu S."/>
            <person name="Carlson J."/>
            <person name="Kariba R."/>
            <person name="Muthemba S."/>
            <person name="Knop K."/>
            <person name="Barton G.J."/>
            <person name="Sherwood A.V."/>
            <person name="Lopez-Montes A."/>
            <person name="Asiedu R."/>
            <person name="Jamnadass R."/>
            <person name="Muchugi A."/>
            <person name="Goodstein D."/>
            <person name="Egesi C.N."/>
            <person name="Featherston J."/>
            <person name="Asfaw A."/>
            <person name="Simpson G.G."/>
            <person name="Dolezel J."/>
            <person name="Hendre P.S."/>
            <person name="Van Deynze A."/>
            <person name="Kumar P.L."/>
            <person name="Obidiegwu J.E."/>
            <person name="Bhattacharjee R."/>
            <person name="Rokhsar D.S."/>
        </authorList>
    </citation>
    <scope>NUCLEOTIDE SEQUENCE [LARGE SCALE GENOMIC DNA]</scope>
    <source>
        <strain evidence="2">cv. TDa95/00328</strain>
    </source>
</reference>
<gene>
    <name evidence="1" type="ORF">IHE45_03G036900</name>
</gene>
<keyword evidence="2" id="KW-1185">Reference proteome</keyword>
<sequence length="428" mass="47555">MDRYQDSRTTSGRGHSGRRSGGRSKSGHGGRSTSGQGRSTPNIHQRSGDNSTSIPNTVTDLGMPPCIHPSIQPTTTMTPLPPIIQPSPAIPLAQSPPVPHGEASTHASEDHSPAMEVPSNESESTGPPWLITPDSLIIDCVVKRAVHELVKGHYKEPWTGWGKVPKDVRQRIFTAFKGIYTWEPQHESSVLRHFNHEASEWLKKNLYLAHKLYKAPFPWMAPVVWEGLQRYWESEDFKKISEKNKQNRAEIGSSSTVIYRSGSVSTAVHRLRLAEELGREPTPKECFIRTYGRKDGTLEAGRATEIVEQFEKAIVDKCSQGVDEGSINQDELWDEIAIGSHNRVVGKGNIVRQMSSSNYKPRAGPSESTEQLRNKVKELQEELARSRAEADAELARRELFESSLLAALRVQGIDLSSMPITARTPHAP</sequence>
<dbReference type="EMBL" id="CM037013">
    <property type="protein sequence ID" value="KAH7688482.1"/>
    <property type="molecule type" value="Genomic_DNA"/>
</dbReference>
<dbReference type="Proteomes" id="UP000827976">
    <property type="component" value="Chromosome 3"/>
</dbReference>
<comment type="caution">
    <text evidence="1">The sequence shown here is derived from an EMBL/GenBank/DDBJ whole genome shotgun (WGS) entry which is preliminary data.</text>
</comment>
<organism evidence="1 2">
    <name type="scientific">Dioscorea alata</name>
    <name type="common">Purple yam</name>
    <dbReference type="NCBI Taxonomy" id="55571"/>
    <lineage>
        <taxon>Eukaryota</taxon>
        <taxon>Viridiplantae</taxon>
        <taxon>Streptophyta</taxon>
        <taxon>Embryophyta</taxon>
        <taxon>Tracheophyta</taxon>
        <taxon>Spermatophyta</taxon>
        <taxon>Magnoliopsida</taxon>
        <taxon>Liliopsida</taxon>
        <taxon>Dioscoreales</taxon>
        <taxon>Dioscoreaceae</taxon>
        <taxon>Dioscorea</taxon>
    </lineage>
</organism>